<dbReference type="PANTHER" id="PTHR30055:SF234">
    <property type="entry name" value="HTH-TYPE TRANSCRIPTIONAL REGULATOR BETI"/>
    <property type="match status" value="1"/>
</dbReference>
<feature type="DNA-binding region" description="H-T-H motif" evidence="5">
    <location>
        <begin position="55"/>
        <end position="74"/>
    </location>
</feature>
<dbReference type="GO" id="GO:0000976">
    <property type="term" value="F:transcription cis-regulatory region binding"/>
    <property type="evidence" value="ECO:0007669"/>
    <property type="project" value="TreeGrafter"/>
</dbReference>
<dbReference type="InterPro" id="IPR039538">
    <property type="entry name" value="BetI_C"/>
</dbReference>
<evidence type="ECO:0000256" key="5">
    <source>
        <dbReference type="PROSITE-ProRule" id="PRU00335"/>
    </source>
</evidence>
<name>A0A497ZHC0_9RHOB</name>
<dbReference type="Pfam" id="PF13977">
    <property type="entry name" value="TetR_C_6"/>
    <property type="match status" value="1"/>
</dbReference>
<reference evidence="7 8" key="1">
    <citation type="submission" date="2018-10" db="EMBL/GenBank/DDBJ databases">
        <title>Genomic Encyclopedia of Archaeal and Bacterial Type Strains, Phase II (KMG-II): from individual species to whole genera.</title>
        <authorList>
            <person name="Goeker M."/>
        </authorList>
    </citation>
    <scope>NUCLEOTIDE SEQUENCE [LARGE SCALE GENOMIC DNA]</scope>
    <source>
        <strain evidence="7 8">DSM 29317</strain>
    </source>
</reference>
<dbReference type="Gene3D" id="1.10.357.10">
    <property type="entry name" value="Tetracycline Repressor, domain 2"/>
    <property type="match status" value="1"/>
</dbReference>
<dbReference type="InterPro" id="IPR023772">
    <property type="entry name" value="DNA-bd_HTH_TetR-type_CS"/>
</dbReference>
<comment type="caution">
    <text evidence="7">The sequence shown here is derived from an EMBL/GenBank/DDBJ whole genome shotgun (WGS) entry which is preliminary data.</text>
</comment>
<evidence type="ECO:0000256" key="3">
    <source>
        <dbReference type="ARBA" id="ARBA00023125"/>
    </source>
</evidence>
<dbReference type="EMBL" id="RCCT01000002">
    <property type="protein sequence ID" value="RLK08021.1"/>
    <property type="molecule type" value="Genomic_DNA"/>
</dbReference>
<dbReference type="InterPro" id="IPR050109">
    <property type="entry name" value="HTH-type_TetR-like_transc_reg"/>
</dbReference>
<dbReference type="Proteomes" id="UP000271700">
    <property type="component" value="Unassembled WGS sequence"/>
</dbReference>
<dbReference type="PANTHER" id="PTHR30055">
    <property type="entry name" value="HTH-TYPE TRANSCRIPTIONAL REGULATOR RUTR"/>
    <property type="match status" value="1"/>
</dbReference>
<keyword evidence="8" id="KW-1185">Reference proteome</keyword>
<dbReference type="GO" id="GO:0003700">
    <property type="term" value="F:DNA-binding transcription factor activity"/>
    <property type="evidence" value="ECO:0007669"/>
    <property type="project" value="TreeGrafter"/>
</dbReference>
<protein>
    <submittedName>
        <fullName evidence="7">TetR family transcriptional regulator</fullName>
    </submittedName>
</protein>
<dbReference type="InterPro" id="IPR009057">
    <property type="entry name" value="Homeodomain-like_sf"/>
</dbReference>
<dbReference type="SUPFAM" id="SSF48498">
    <property type="entry name" value="Tetracyclin repressor-like, C-terminal domain"/>
    <property type="match status" value="1"/>
</dbReference>
<evidence type="ECO:0000256" key="2">
    <source>
        <dbReference type="ARBA" id="ARBA00023015"/>
    </source>
</evidence>
<dbReference type="Pfam" id="PF00440">
    <property type="entry name" value="TetR_N"/>
    <property type="match status" value="1"/>
</dbReference>
<dbReference type="PROSITE" id="PS50977">
    <property type="entry name" value="HTH_TETR_2"/>
    <property type="match status" value="1"/>
</dbReference>
<evidence type="ECO:0000256" key="1">
    <source>
        <dbReference type="ARBA" id="ARBA00022491"/>
    </source>
</evidence>
<keyword evidence="2" id="KW-0805">Transcription regulation</keyword>
<keyword evidence="1" id="KW-0678">Repressor</keyword>
<evidence type="ECO:0000259" key="6">
    <source>
        <dbReference type="PROSITE" id="PS50977"/>
    </source>
</evidence>
<keyword evidence="4" id="KW-0804">Transcription</keyword>
<keyword evidence="3 5" id="KW-0238">DNA-binding</keyword>
<evidence type="ECO:0000256" key="4">
    <source>
        <dbReference type="ARBA" id="ARBA00023163"/>
    </source>
</evidence>
<proteinExistence type="predicted"/>
<dbReference type="InterPro" id="IPR036271">
    <property type="entry name" value="Tet_transcr_reg_TetR-rel_C_sf"/>
</dbReference>
<feature type="domain" description="HTH tetR-type" evidence="6">
    <location>
        <begin position="32"/>
        <end position="92"/>
    </location>
</feature>
<evidence type="ECO:0000313" key="7">
    <source>
        <dbReference type="EMBL" id="RLK08021.1"/>
    </source>
</evidence>
<dbReference type="SUPFAM" id="SSF46689">
    <property type="entry name" value="Homeodomain-like"/>
    <property type="match status" value="1"/>
</dbReference>
<dbReference type="PROSITE" id="PS01081">
    <property type="entry name" value="HTH_TETR_1"/>
    <property type="match status" value="1"/>
</dbReference>
<organism evidence="7 8">
    <name type="scientific">Ruegeria conchae</name>
    <dbReference type="NCBI Taxonomy" id="981384"/>
    <lineage>
        <taxon>Bacteria</taxon>
        <taxon>Pseudomonadati</taxon>
        <taxon>Pseudomonadota</taxon>
        <taxon>Alphaproteobacteria</taxon>
        <taxon>Rhodobacterales</taxon>
        <taxon>Roseobacteraceae</taxon>
        <taxon>Ruegeria</taxon>
    </lineage>
</organism>
<gene>
    <name evidence="7" type="ORF">CLV75_1688</name>
</gene>
<dbReference type="InterPro" id="IPR001647">
    <property type="entry name" value="HTH_TetR"/>
</dbReference>
<sequence>MRKGQERAPQRRTSKITLEPDTPANARELSRLQNRNQLIQSAADAIYKYGIRGTTAARIQELSGLSQGMVNLHFGSKEKLLLAVAEDLSVRYAGQWKAIAFNPELAPADKLISIIKADFDPLVLNARDVSIWFSFRAEALSNPHIFPFIDSRDKGFRAVILELLEQIKVEGEYDDVDAKLATDALVALLEGLWTDYHLHSKIFEPSEALKICLFVLQSVFPRHFST</sequence>
<dbReference type="AlphaFoldDB" id="A0A497ZHC0"/>
<accession>A0A497ZHC0</accession>
<evidence type="ECO:0000313" key="8">
    <source>
        <dbReference type="Proteomes" id="UP000271700"/>
    </source>
</evidence>
<dbReference type="STRING" id="981384.GCA_000192475_04294"/>